<keyword evidence="4" id="KW-1185">Reference proteome</keyword>
<evidence type="ECO:0000313" key="4">
    <source>
        <dbReference type="Proteomes" id="UP000734854"/>
    </source>
</evidence>
<dbReference type="Pfam" id="PF03106">
    <property type="entry name" value="WRKY"/>
    <property type="match status" value="1"/>
</dbReference>
<dbReference type="Proteomes" id="UP000734854">
    <property type="component" value="Unassembled WGS sequence"/>
</dbReference>
<name>A0A8J5KU58_ZINOF</name>
<dbReference type="PANTHER" id="PTHR31221">
    <property type="entry name" value="WRKY TRANSCRIPTION FACTOR PROTEIN 1-RELATED"/>
    <property type="match status" value="1"/>
</dbReference>
<dbReference type="PROSITE" id="PS50811">
    <property type="entry name" value="WRKY"/>
    <property type="match status" value="1"/>
</dbReference>
<dbReference type="FunFam" id="2.20.25.80:FF:000003">
    <property type="entry name" value="WRKY transcription factor 57"/>
    <property type="match status" value="1"/>
</dbReference>
<dbReference type="PANTHER" id="PTHR31221:SF371">
    <property type="entry name" value="WRKY DOMAIN-CONTAINING PROTEIN"/>
    <property type="match status" value="1"/>
</dbReference>
<dbReference type="InterPro" id="IPR044810">
    <property type="entry name" value="WRKY_plant"/>
</dbReference>
<dbReference type="EMBL" id="JACMSC010000013">
    <property type="protein sequence ID" value="KAG6493160.1"/>
    <property type="molecule type" value="Genomic_DNA"/>
</dbReference>
<feature type="region of interest" description="Disordered" evidence="1">
    <location>
        <begin position="73"/>
        <end position="142"/>
    </location>
</feature>
<dbReference type="GO" id="GO:0003700">
    <property type="term" value="F:DNA-binding transcription factor activity"/>
    <property type="evidence" value="ECO:0007669"/>
    <property type="project" value="InterPro"/>
</dbReference>
<accession>A0A8J5KU58</accession>
<evidence type="ECO:0000259" key="2">
    <source>
        <dbReference type="PROSITE" id="PS50811"/>
    </source>
</evidence>
<gene>
    <name evidence="3" type="ORF">ZIOFF_048137</name>
</gene>
<reference evidence="3 4" key="1">
    <citation type="submission" date="2020-08" db="EMBL/GenBank/DDBJ databases">
        <title>Plant Genome Project.</title>
        <authorList>
            <person name="Zhang R.-G."/>
        </authorList>
    </citation>
    <scope>NUCLEOTIDE SEQUENCE [LARGE SCALE GENOMIC DNA]</scope>
    <source>
        <tissue evidence="3">Rhizome</tissue>
    </source>
</reference>
<sequence>MSGGDDRGLFGYPLDRDLSLIFPASTGQNSVSDSLQDLIAFDDYYLADPFDESSWQPDVGFSGVKWGPIQAATTPSTGGASSSSSPVSANCSAASSSTTEAAAEGEMLNEGRRKERSEAATDADKSELKANKAKKKGEKRQREPRFAFMTKSEVDHLEDGYRWRKYGQKAVKNSPFPRSYYRCTTHKCPVKKRVERSYQDPSTVITTYEGKHTHPSPAAAQRGLYLPAATAPPPQFPFSAAAAPPDNFIHHHRSRLLQQMRALTGMADGGGMQLSQSNPWRPPVQLPDCGLLQDVVPSFFQPKQP</sequence>
<feature type="domain" description="WRKY" evidence="2">
    <location>
        <begin position="152"/>
        <end position="217"/>
    </location>
</feature>
<evidence type="ECO:0000313" key="3">
    <source>
        <dbReference type="EMBL" id="KAG6493160.1"/>
    </source>
</evidence>
<evidence type="ECO:0000256" key="1">
    <source>
        <dbReference type="SAM" id="MobiDB-lite"/>
    </source>
</evidence>
<feature type="compositionally biased region" description="Low complexity" evidence="1">
    <location>
        <begin position="73"/>
        <end position="102"/>
    </location>
</feature>
<dbReference type="GO" id="GO:0043565">
    <property type="term" value="F:sequence-specific DNA binding"/>
    <property type="evidence" value="ECO:0007669"/>
    <property type="project" value="InterPro"/>
</dbReference>
<feature type="compositionally biased region" description="Basic and acidic residues" evidence="1">
    <location>
        <begin position="109"/>
        <end position="130"/>
    </location>
</feature>
<proteinExistence type="predicted"/>
<organism evidence="3 4">
    <name type="scientific">Zingiber officinale</name>
    <name type="common">Ginger</name>
    <name type="synonym">Amomum zingiber</name>
    <dbReference type="NCBI Taxonomy" id="94328"/>
    <lineage>
        <taxon>Eukaryota</taxon>
        <taxon>Viridiplantae</taxon>
        <taxon>Streptophyta</taxon>
        <taxon>Embryophyta</taxon>
        <taxon>Tracheophyta</taxon>
        <taxon>Spermatophyta</taxon>
        <taxon>Magnoliopsida</taxon>
        <taxon>Liliopsida</taxon>
        <taxon>Zingiberales</taxon>
        <taxon>Zingiberaceae</taxon>
        <taxon>Zingiber</taxon>
    </lineage>
</organism>
<dbReference type="OrthoDB" id="1936515at2759"/>
<dbReference type="AlphaFoldDB" id="A0A8J5KU58"/>
<dbReference type="InterPro" id="IPR003657">
    <property type="entry name" value="WRKY_dom"/>
</dbReference>
<comment type="caution">
    <text evidence="3">The sequence shown here is derived from an EMBL/GenBank/DDBJ whole genome shotgun (WGS) entry which is preliminary data.</text>
</comment>
<dbReference type="SMART" id="SM00774">
    <property type="entry name" value="WRKY"/>
    <property type="match status" value="1"/>
</dbReference>
<protein>
    <recommendedName>
        <fullName evidence="2">WRKY domain-containing protein</fullName>
    </recommendedName>
</protein>